<evidence type="ECO:0000256" key="3">
    <source>
        <dbReference type="ARBA" id="ARBA00020586"/>
    </source>
</evidence>
<dbReference type="GO" id="GO:0019290">
    <property type="term" value="P:siderophore biosynthetic process"/>
    <property type="evidence" value="ECO:0007669"/>
    <property type="project" value="InterPro"/>
</dbReference>
<dbReference type="InterPro" id="IPR019432">
    <property type="entry name" value="Acyltransferase_MbtK/IucB-like"/>
</dbReference>
<dbReference type="AlphaFoldDB" id="D2PLA2"/>
<sequence length="197" mass="22050">MSRVVPEPSFRRYIAGIGTLSLRPFDLDTDVPVLHSWVTQPYARYWGLLDASVADVHAEYLRIEQTGHHQALLGEHDGRPAFLMERYNPAYDAVGAVYDQAPGDVGMHVLVAPPAPGEHLAGFTGAVFETILDYLFSDPLVDRVVVEPDVRNTKIQALNERMGFRKHSIVQLPDKQSWLSFCTRDQYAEAVQMNEAG</sequence>
<dbReference type="EMBL" id="CP001736">
    <property type="protein sequence ID" value="ADB34357.1"/>
    <property type="molecule type" value="Genomic_DNA"/>
</dbReference>
<dbReference type="STRING" id="479435.Kfla_5344"/>
<evidence type="ECO:0000256" key="2">
    <source>
        <dbReference type="ARBA" id="ARBA00005102"/>
    </source>
</evidence>
<dbReference type="eggNOG" id="COG1670">
    <property type="taxonomic scope" value="Bacteria"/>
</dbReference>
<comment type="function">
    <text evidence="1">Acyltransferase required for the direct transfer of medium- to long-chain fatty acyl moieties from a carrier protein (MbtL) on to the epsilon-amino group of lysine residue in the mycobactin core.</text>
</comment>
<dbReference type="PANTHER" id="PTHR31438">
    <property type="entry name" value="LYSINE N-ACYLTRANSFERASE C17G9.06C-RELATED"/>
    <property type="match status" value="1"/>
</dbReference>
<dbReference type="InterPro" id="IPR016181">
    <property type="entry name" value="Acyl_CoA_acyltransferase"/>
</dbReference>
<comment type="pathway">
    <text evidence="2">Siderophore biosynthesis; mycobactin biosynthesis.</text>
</comment>
<dbReference type="Gene3D" id="3.40.630.30">
    <property type="match status" value="1"/>
</dbReference>
<evidence type="ECO:0000256" key="4">
    <source>
        <dbReference type="ARBA" id="ARBA00031122"/>
    </source>
</evidence>
<dbReference type="RefSeq" id="WP_012922911.1">
    <property type="nucleotide sequence ID" value="NC_013729.1"/>
</dbReference>
<proteinExistence type="predicted"/>
<feature type="domain" description="Acyltransferase MbtK/IucB-like conserved" evidence="5">
    <location>
        <begin position="23"/>
        <end position="70"/>
    </location>
</feature>
<protein>
    <recommendedName>
        <fullName evidence="3">Lysine N-acyltransferase MbtK</fullName>
    </recommendedName>
    <alternativeName>
        <fullName evidence="4">Mycobactin synthase protein K</fullName>
    </alternativeName>
</protein>
<dbReference type="OrthoDB" id="5177616at2"/>
<dbReference type="Proteomes" id="UP000007967">
    <property type="component" value="Chromosome"/>
</dbReference>
<accession>D2PLA2</accession>
<dbReference type="GO" id="GO:0016410">
    <property type="term" value="F:N-acyltransferase activity"/>
    <property type="evidence" value="ECO:0007669"/>
    <property type="project" value="TreeGrafter"/>
</dbReference>
<evidence type="ECO:0000313" key="7">
    <source>
        <dbReference type="Proteomes" id="UP000007967"/>
    </source>
</evidence>
<dbReference type="UniPathway" id="UPA00011"/>
<evidence type="ECO:0000259" key="5">
    <source>
        <dbReference type="SMART" id="SM01006"/>
    </source>
</evidence>
<dbReference type="SMART" id="SM01006">
    <property type="entry name" value="AlcB"/>
    <property type="match status" value="1"/>
</dbReference>
<keyword evidence="7" id="KW-1185">Reference proteome</keyword>
<dbReference type="PANTHER" id="PTHR31438:SF1">
    <property type="entry name" value="LYSINE N-ACYLTRANSFERASE C17G9.06C-RELATED"/>
    <property type="match status" value="1"/>
</dbReference>
<dbReference type="KEGG" id="kfl:Kfla_5344"/>
<dbReference type="Pfam" id="PF13523">
    <property type="entry name" value="Acetyltransf_8"/>
    <property type="match status" value="1"/>
</dbReference>
<organism evidence="6 7">
    <name type="scientific">Kribbella flavida (strain DSM 17836 / JCM 10339 / NBRC 14399)</name>
    <dbReference type="NCBI Taxonomy" id="479435"/>
    <lineage>
        <taxon>Bacteria</taxon>
        <taxon>Bacillati</taxon>
        <taxon>Actinomycetota</taxon>
        <taxon>Actinomycetes</taxon>
        <taxon>Propionibacteriales</taxon>
        <taxon>Kribbellaceae</taxon>
        <taxon>Kribbella</taxon>
    </lineage>
</organism>
<name>D2PLA2_KRIFD</name>
<evidence type="ECO:0000256" key="1">
    <source>
        <dbReference type="ARBA" id="ARBA00003818"/>
    </source>
</evidence>
<dbReference type="SUPFAM" id="SSF55729">
    <property type="entry name" value="Acyl-CoA N-acyltransferases (Nat)"/>
    <property type="match status" value="1"/>
</dbReference>
<gene>
    <name evidence="6" type="ordered locus">Kfla_5344</name>
</gene>
<reference evidence="7" key="1">
    <citation type="submission" date="2009-09" db="EMBL/GenBank/DDBJ databases">
        <title>The complete genome of Kribbella flavida DSM 17836.</title>
        <authorList>
            <consortium name="US DOE Joint Genome Institute (JGI-PGF)"/>
            <person name="Lucas S."/>
            <person name="Copeland A."/>
            <person name="Lapidus A."/>
            <person name="Glavina del Rio T."/>
            <person name="Dalin E."/>
            <person name="Tice H."/>
            <person name="Bruce D."/>
            <person name="Goodwin L."/>
            <person name="Pitluck S."/>
            <person name="Kyrpides N."/>
            <person name="Mavromatis K."/>
            <person name="Ivanova N."/>
            <person name="Saunders E."/>
            <person name="Brettin T."/>
            <person name="Detter J.C."/>
            <person name="Han C."/>
            <person name="Larimer F."/>
            <person name="Land M."/>
            <person name="Hauser L."/>
            <person name="Markowitz V."/>
            <person name="Cheng J.-F."/>
            <person name="Hugenholtz P."/>
            <person name="Woyke T."/>
            <person name="Wu D."/>
            <person name="Pukall R."/>
            <person name="Klenk H.-P."/>
            <person name="Eisen J.A."/>
        </authorList>
    </citation>
    <scope>NUCLEOTIDE SEQUENCE [LARGE SCALE GENOMIC DNA]</scope>
    <source>
        <strain evidence="7">DSM 17836 / JCM 10339 / NBRC 14399</strain>
    </source>
</reference>
<reference evidence="6 7" key="2">
    <citation type="journal article" date="2010" name="Stand. Genomic Sci.">
        <title>Complete genome sequence of Kribbella flavida type strain (IFO 14399).</title>
        <authorList>
            <person name="Pukall R."/>
            <person name="Lapidus A."/>
            <person name="Glavina Del Rio T."/>
            <person name="Copeland A."/>
            <person name="Tice H."/>
            <person name="Cheng J.-F."/>
            <person name="Lucas S."/>
            <person name="Chen F."/>
            <person name="Nolan M."/>
            <person name="LaButti K."/>
            <person name="Pati A."/>
            <person name="Ivanova N."/>
            <person name="Mavrommatis K."/>
            <person name="Mikhailova N."/>
            <person name="Pitluck S."/>
            <person name="Bruce D."/>
            <person name="Goodwin L."/>
            <person name="Land M."/>
            <person name="Hauser L."/>
            <person name="Chang Y.-J."/>
            <person name="Jeffries C.D."/>
            <person name="Chen A."/>
            <person name="Palaniappan K."/>
            <person name="Chain P."/>
            <person name="Rohde M."/>
            <person name="Goeker M."/>
            <person name="Bristow J."/>
            <person name="Eisen J.A."/>
            <person name="Markowitz V."/>
            <person name="Hugenholtz P."/>
            <person name="Kyrpides N.C."/>
            <person name="Klenk H.-P."/>
            <person name="Brettin T."/>
        </authorList>
    </citation>
    <scope>NUCLEOTIDE SEQUENCE [LARGE SCALE GENOMIC DNA]</scope>
    <source>
        <strain evidence="7">DSM 17836 / JCM 10339 / NBRC 14399</strain>
    </source>
</reference>
<dbReference type="HOGENOM" id="CLU_039848_5_1_11"/>
<evidence type="ECO:0000313" key="6">
    <source>
        <dbReference type="EMBL" id="ADB34357.1"/>
    </source>
</evidence>